<organism evidence="2 3">
    <name type="scientific">Colletotrichum sidae</name>
    <dbReference type="NCBI Taxonomy" id="1347389"/>
    <lineage>
        <taxon>Eukaryota</taxon>
        <taxon>Fungi</taxon>
        <taxon>Dikarya</taxon>
        <taxon>Ascomycota</taxon>
        <taxon>Pezizomycotina</taxon>
        <taxon>Sordariomycetes</taxon>
        <taxon>Hypocreomycetidae</taxon>
        <taxon>Glomerellales</taxon>
        <taxon>Glomerellaceae</taxon>
        <taxon>Colletotrichum</taxon>
        <taxon>Colletotrichum orbiculare species complex</taxon>
    </lineage>
</organism>
<evidence type="ECO:0000256" key="1">
    <source>
        <dbReference type="SAM" id="SignalP"/>
    </source>
</evidence>
<keyword evidence="1" id="KW-0732">Signal</keyword>
<dbReference type="Proteomes" id="UP000295604">
    <property type="component" value="Unassembled WGS sequence"/>
</dbReference>
<accession>A0A4R8T4I1</accession>
<dbReference type="InterPro" id="IPR032710">
    <property type="entry name" value="NTF2-like_dom_sf"/>
</dbReference>
<reference evidence="2 3" key="1">
    <citation type="submission" date="2018-11" db="EMBL/GenBank/DDBJ databases">
        <title>Genome sequence and assembly of Colletotrichum sidae.</title>
        <authorList>
            <person name="Gan P."/>
            <person name="Shirasu K."/>
        </authorList>
    </citation>
    <scope>NUCLEOTIDE SEQUENCE [LARGE SCALE GENOMIC DNA]</scope>
    <source>
        <strain evidence="2 3">CBS 518.97</strain>
    </source>
</reference>
<evidence type="ECO:0008006" key="4">
    <source>
        <dbReference type="Google" id="ProtNLM"/>
    </source>
</evidence>
<evidence type="ECO:0000313" key="3">
    <source>
        <dbReference type="Proteomes" id="UP000295604"/>
    </source>
</evidence>
<dbReference type="AlphaFoldDB" id="A0A4R8T4I1"/>
<name>A0A4R8T4I1_9PEZI</name>
<protein>
    <recommendedName>
        <fullName evidence="4">SnoaL-like domain-containing protein</fullName>
    </recommendedName>
</protein>
<keyword evidence="3" id="KW-1185">Reference proteome</keyword>
<dbReference type="EMBL" id="QAPF01000294">
    <property type="protein sequence ID" value="TEA12010.1"/>
    <property type="molecule type" value="Genomic_DNA"/>
</dbReference>
<sequence length="162" mass="17889">MRPFSALTLGFAALASAGSGGYYVANNKALPNCPPRPASPAEQLAIFDDFVQKFYVEYNFTGSLLEHVPEDYIQHNPHLLSGRQNAIDLFSTIVTAETSNFTIIHKAFEDNTAYIHYRSESTGAAEPSAVVDIFRFDGSCMVEHWDVIQERPANATNPLALF</sequence>
<comment type="caution">
    <text evidence="2">The sequence shown here is derived from an EMBL/GenBank/DDBJ whole genome shotgun (WGS) entry which is preliminary data.</text>
</comment>
<evidence type="ECO:0000313" key="2">
    <source>
        <dbReference type="EMBL" id="TEA12010.1"/>
    </source>
</evidence>
<feature type="signal peptide" evidence="1">
    <location>
        <begin position="1"/>
        <end position="17"/>
    </location>
</feature>
<feature type="chain" id="PRO_5020846657" description="SnoaL-like domain-containing protein" evidence="1">
    <location>
        <begin position="18"/>
        <end position="162"/>
    </location>
</feature>
<dbReference type="Gene3D" id="3.10.450.50">
    <property type="match status" value="1"/>
</dbReference>
<proteinExistence type="predicted"/>
<gene>
    <name evidence="2" type="ORF">C8034_v006848</name>
</gene>
<dbReference type="SUPFAM" id="SSF54427">
    <property type="entry name" value="NTF2-like"/>
    <property type="match status" value="1"/>
</dbReference>